<accession>A0A2P2NX48</accession>
<protein>
    <submittedName>
        <fullName evidence="1">Uncharacterized protein</fullName>
    </submittedName>
</protein>
<sequence length="38" mass="4417">MKDLLVAVQGWKHCKLPAHLCSSIVTECFLNLLHFHFH</sequence>
<name>A0A2P2NX48_RHIMU</name>
<evidence type="ECO:0000313" key="1">
    <source>
        <dbReference type="EMBL" id="MBX47087.1"/>
    </source>
</evidence>
<proteinExistence type="predicted"/>
<organism evidence="1">
    <name type="scientific">Rhizophora mucronata</name>
    <name type="common">Asiatic mangrove</name>
    <dbReference type="NCBI Taxonomy" id="61149"/>
    <lineage>
        <taxon>Eukaryota</taxon>
        <taxon>Viridiplantae</taxon>
        <taxon>Streptophyta</taxon>
        <taxon>Embryophyta</taxon>
        <taxon>Tracheophyta</taxon>
        <taxon>Spermatophyta</taxon>
        <taxon>Magnoliopsida</taxon>
        <taxon>eudicotyledons</taxon>
        <taxon>Gunneridae</taxon>
        <taxon>Pentapetalae</taxon>
        <taxon>rosids</taxon>
        <taxon>fabids</taxon>
        <taxon>Malpighiales</taxon>
        <taxon>Rhizophoraceae</taxon>
        <taxon>Rhizophora</taxon>
    </lineage>
</organism>
<dbReference type="AlphaFoldDB" id="A0A2P2NX48"/>
<reference evidence="1" key="1">
    <citation type="submission" date="2018-02" db="EMBL/GenBank/DDBJ databases">
        <title>Rhizophora mucronata_Transcriptome.</title>
        <authorList>
            <person name="Meera S.P."/>
            <person name="Sreeshan A."/>
            <person name="Augustine A."/>
        </authorList>
    </citation>
    <scope>NUCLEOTIDE SEQUENCE</scope>
    <source>
        <tissue evidence="1">Leaf</tissue>
    </source>
</reference>
<dbReference type="EMBL" id="GGEC01066603">
    <property type="protein sequence ID" value="MBX47087.1"/>
    <property type="molecule type" value="Transcribed_RNA"/>
</dbReference>